<sequence length="29" mass="3637">MNRMRFSYYVYFFIDTHIYPVPNFAPIFS</sequence>
<protein>
    <submittedName>
        <fullName evidence="1">Uncharacterized protein</fullName>
    </submittedName>
</protein>
<evidence type="ECO:0000313" key="1">
    <source>
        <dbReference type="EMBL" id="CCC96836.1"/>
    </source>
</evidence>
<dbReference type="Proteomes" id="UP000007319">
    <property type="component" value="Chromosome"/>
</dbReference>
<organism evidence="1 2">
    <name type="scientific">Azospirillum baldaniorum</name>
    <dbReference type="NCBI Taxonomy" id="1064539"/>
    <lineage>
        <taxon>Bacteria</taxon>
        <taxon>Pseudomonadati</taxon>
        <taxon>Pseudomonadota</taxon>
        <taxon>Alphaproteobacteria</taxon>
        <taxon>Rhodospirillales</taxon>
        <taxon>Azospirillaceae</taxon>
        <taxon>Azospirillum</taxon>
    </lineage>
</organism>
<dbReference type="KEGG" id="abs:AZOBR_40005"/>
<reference evidence="1 2" key="1">
    <citation type="journal article" date="2011" name="PLoS Genet.">
        <title>Azospirillum genomes reveal transition of bacteria from aquatic to terrestrial environments.</title>
        <authorList>
            <person name="Wisniewski-Dye F."/>
            <person name="Borziak K."/>
            <person name="Khalsa-Moyers G."/>
            <person name="Alexandre G."/>
            <person name="Sukharnikov L.O."/>
            <person name="Wuichet K."/>
            <person name="Hurst G.B."/>
            <person name="McDonald W.H."/>
            <person name="Robertson J.S."/>
            <person name="Barbe V."/>
            <person name="Calteau A."/>
            <person name="Rouy Z."/>
            <person name="Mangenot S."/>
            <person name="Prigent-Combaret C."/>
            <person name="Normand P."/>
            <person name="Boyer M."/>
            <person name="Siguier P."/>
            <person name="Dessaux Y."/>
            <person name="Elmerich C."/>
            <person name="Condemine G."/>
            <person name="Krishnen G."/>
            <person name="Kennedy I."/>
            <person name="Paterson A.H."/>
            <person name="Gonzalez V."/>
            <person name="Mavingui P."/>
            <person name="Zhulin I.B."/>
        </authorList>
    </citation>
    <scope>NUCLEOTIDE SEQUENCE [LARGE SCALE GENOMIC DNA]</scope>
    <source>
        <strain evidence="1 2">Sp245</strain>
    </source>
</reference>
<accession>A0A9P1JNU9</accession>
<dbReference type="EMBL" id="HE577327">
    <property type="protein sequence ID" value="CCC96836.1"/>
    <property type="molecule type" value="Genomic_DNA"/>
</dbReference>
<keyword evidence="2" id="KW-1185">Reference proteome</keyword>
<evidence type="ECO:0000313" key="2">
    <source>
        <dbReference type="Proteomes" id="UP000007319"/>
    </source>
</evidence>
<proteinExistence type="predicted"/>
<gene>
    <name evidence="1" type="ORF">AZOBR_40005</name>
</gene>
<dbReference type="AlphaFoldDB" id="A0A9P1JNU9"/>
<name>A0A9P1JNU9_9PROT</name>